<dbReference type="SUPFAM" id="SSF51695">
    <property type="entry name" value="PLC-like phosphodiesterases"/>
    <property type="match status" value="1"/>
</dbReference>
<dbReference type="PANTHER" id="PTHR46211">
    <property type="entry name" value="GLYCEROPHOSPHORYL DIESTER PHOSPHODIESTERASE"/>
    <property type="match status" value="1"/>
</dbReference>
<dbReference type="Pfam" id="PF03009">
    <property type="entry name" value="GDPD"/>
    <property type="match status" value="1"/>
</dbReference>
<feature type="domain" description="GP-PDE" evidence="1">
    <location>
        <begin position="1"/>
        <end position="228"/>
    </location>
</feature>
<dbReference type="RefSeq" id="WP_229161393.1">
    <property type="nucleotide sequence ID" value="NZ_JAJEWP010000004.1"/>
</dbReference>
<evidence type="ECO:0000313" key="3">
    <source>
        <dbReference type="Proteomes" id="UP001520878"/>
    </source>
</evidence>
<sequence length="232" mass="25674">MQIFAHRGASAHAPENTLLAFEIAVEQGADGIEIDVHEHNGEFWVLHDRWLHRTTSGSGRLQDHASDVIEQLDAGQRQSIPTLAQAMNLIGGRCELNIEMKGIVHPHLLLDYVDNACQHTGFTHPQLLFSSFDHHLLKALSDLAPTFRLGGLVAGKPIDYAAFAQSLGCWSVHCDVGFVDKAFVDDAHQRGLKILVYTVDEKEDLLQLADWGVDGVFSNSPVHARELLQFRG</sequence>
<dbReference type="Gene3D" id="3.20.20.190">
    <property type="entry name" value="Phosphatidylinositol (PI) phosphodiesterase"/>
    <property type="match status" value="1"/>
</dbReference>
<reference evidence="2 3" key="1">
    <citation type="submission" date="2021-10" db="EMBL/GenBank/DDBJ databases">
        <title>Draft genome of Aestuariibacter halophilus JC2043.</title>
        <authorList>
            <person name="Emsley S.A."/>
            <person name="Pfannmuller K.M."/>
            <person name="Ushijima B."/>
            <person name="Saw J.H."/>
            <person name="Videau P."/>
        </authorList>
    </citation>
    <scope>NUCLEOTIDE SEQUENCE [LARGE SCALE GENOMIC DNA]</scope>
    <source>
        <strain evidence="2 3">JC2043</strain>
    </source>
</reference>
<dbReference type="PANTHER" id="PTHR46211:SF1">
    <property type="entry name" value="GLYCEROPHOSPHODIESTER PHOSPHODIESTERASE, CYTOPLASMIC"/>
    <property type="match status" value="1"/>
</dbReference>
<organism evidence="2 3">
    <name type="scientific">Fluctibacter halophilus</name>
    <dbReference type="NCBI Taxonomy" id="226011"/>
    <lineage>
        <taxon>Bacteria</taxon>
        <taxon>Pseudomonadati</taxon>
        <taxon>Pseudomonadota</taxon>
        <taxon>Gammaproteobacteria</taxon>
        <taxon>Alteromonadales</taxon>
        <taxon>Alteromonadaceae</taxon>
        <taxon>Fluctibacter</taxon>
    </lineage>
</organism>
<dbReference type="PROSITE" id="PS51704">
    <property type="entry name" value="GP_PDE"/>
    <property type="match status" value="1"/>
</dbReference>
<keyword evidence="3" id="KW-1185">Reference proteome</keyword>
<evidence type="ECO:0000313" key="2">
    <source>
        <dbReference type="EMBL" id="MCC2617341.1"/>
    </source>
</evidence>
<dbReference type="InterPro" id="IPR030395">
    <property type="entry name" value="GP_PDE_dom"/>
</dbReference>
<dbReference type="InterPro" id="IPR017946">
    <property type="entry name" value="PLC-like_Pdiesterase_TIM-brl"/>
</dbReference>
<evidence type="ECO:0000259" key="1">
    <source>
        <dbReference type="PROSITE" id="PS51704"/>
    </source>
</evidence>
<protein>
    <submittedName>
        <fullName evidence="2">Glycerophosphodiester phosphodiesterase</fullName>
    </submittedName>
</protein>
<proteinExistence type="predicted"/>
<accession>A0ABS8GDR5</accession>
<gene>
    <name evidence="2" type="ORF">LJ739_13905</name>
</gene>
<comment type="caution">
    <text evidence="2">The sequence shown here is derived from an EMBL/GenBank/DDBJ whole genome shotgun (WGS) entry which is preliminary data.</text>
</comment>
<name>A0ABS8GDR5_9ALTE</name>
<dbReference type="EMBL" id="JAJEWP010000004">
    <property type="protein sequence ID" value="MCC2617341.1"/>
    <property type="molecule type" value="Genomic_DNA"/>
</dbReference>
<dbReference type="Proteomes" id="UP001520878">
    <property type="component" value="Unassembled WGS sequence"/>
</dbReference>